<dbReference type="AlphaFoldDB" id="A0A0J1B8Y9"/>
<sequence length="99" mass="10801">MSADRRESVEKGVWPPFPQSLELANVRLVPNFILKLNEFTGLGPIRGAGITGSGELDHTPAPKKASVTYGSNETGEPSIRTLRHAHENGFLTEGFLRDD</sequence>
<accession>A0A0J1B8Y9</accession>
<organism evidence="2 3">
    <name type="scientific">Rhodopirellula islandica</name>
    <dbReference type="NCBI Taxonomy" id="595434"/>
    <lineage>
        <taxon>Bacteria</taxon>
        <taxon>Pseudomonadati</taxon>
        <taxon>Planctomycetota</taxon>
        <taxon>Planctomycetia</taxon>
        <taxon>Pirellulales</taxon>
        <taxon>Pirellulaceae</taxon>
        <taxon>Rhodopirellula</taxon>
    </lineage>
</organism>
<reference evidence="2" key="1">
    <citation type="submission" date="2015-05" db="EMBL/GenBank/DDBJ databases">
        <title>Permanent draft genome of Rhodopirellula islandicus K833.</title>
        <authorList>
            <person name="Kizina J."/>
            <person name="Richter M."/>
            <person name="Glockner F.O."/>
            <person name="Harder J."/>
        </authorList>
    </citation>
    <scope>NUCLEOTIDE SEQUENCE [LARGE SCALE GENOMIC DNA]</scope>
    <source>
        <strain evidence="2">K833</strain>
    </source>
</reference>
<feature type="region of interest" description="Disordered" evidence="1">
    <location>
        <begin position="52"/>
        <end position="76"/>
    </location>
</feature>
<evidence type="ECO:0000313" key="2">
    <source>
        <dbReference type="EMBL" id="KLU02988.1"/>
    </source>
</evidence>
<comment type="caution">
    <text evidence="2">The sequence shown here is derived from an EMBL/GenBank/DDBJ whole genome shotgun (WGS) entry which is preliminary data.</text>
</comment>
<dbReference type="EMBL" id="LECT01000042">
    <property type="protein sequence ID" value="KLU02988.1"/>
    <property type="molecule type" value="Genomic_DNA"/>
</dbReference>
<evidence type="ECO:0000313" key="3">
    <source>
        <dbReference type="Proteomes" id="UP000036367"/>
    </source>
</evidence>
<gene>
    <name evidence="2" type="ORF">RISK_004958</name>
</gene>
<name>A0A0J1B8Y9_RHOIS</name>
<dbReference type="RefSeq" id="WP_173442710.1">
    <property type="nucleotide sequence ID" value="NZ_LECT01000042.1"/>
</dbReference>
<proteinExistence type="predicted"/>
<protein>
    <submittedName>
        <fullName evidence="2">Uncharacterized protein</fullName>
    </submittedName>
</protein>
<keyword evidence="3" id="KW-1185">Reference proteome</keyword>
<dbReference type="Proteomes" id="UP000036367">
    <property type="component" value="Unassembled WGS sequence"/>
</dbReference>
<evidence type="ECO:0000256" key="1">
    <source>
        <dbReference type="SAM" id="MobiDB-lite"/>
    </source>
</evidence>